<gene>
    <name evidence="2" type="ORF">BGI42_01820</name>
</gene>
<dbReference type="PANTHER" id="PTHR37423">
    <property type="entry name" value="SOLUBLE LYTIC MUREIN TRANSGLYCOSYLASE-RELATED"/>
    <property type="match status" value="1"/>
</dbReference>
<dbReference type="KEGG" id="ctae:BGI42_01820"/>
<dbReference type="Gene3D" id="1.10.530.10">
    <property type="match status" value="1"/>
</dbReference>
<accession>A0A1D7XGR1</accession>
<dbReference type="SUPFAM" id="SSF53955">
    <property type="entry name" value="Lysozyme-like"/>
    <property type="match status" value="1"/>
</dbReference>
<dbReference type="RefSeq" id="WP_069678705.1">
    <property type="nucleotide sequence ID" value="NZ_CP017253.2"/>
</dbReference>
<evidence type="ECO:0000313" key="3">
    <source>
        <dbReference type="Proteomes" id="UP000094652"/>
    </source>
</evidence>
<proteinExistence type="predicted"/>
<feature type="domain" description="Transglycosylase SLT" evidence="1">
    <location>
        <begin position="120"/>
        <end position="215"/>
    </location>
</feature>
<dbReference type="Pfam" id="PF01464">
    <property type="entry name" value="SLT"/>
    <property type="match status" value="1"/>
</dbReference>
<keyword evidence="3" id="KW-1185">Reference proteome</keyword>
<protein>
    <submittedName>
        <fullName evidence="2">Transglycosylase</fullName>
    </submittedName>
</protein>
<name>A0A1D7XGR1_9CLOT</name>
<organism evidence="2 3">
    <name type="scientific">Clostridium taeniosporum</name>
    <dbReference type="NCBI Taxonomy" id="394958"/>
    <lineage>
        <taxon>Bacteria</taxon>
        <taxon>Bacillati</taxon>
        <taxon>Bacillota</taxon>
        <taxon>Clostridia</taxon>
        <taxon>Eubacteriales</taxon>
        <taxon>Clostridiaceae</taxon>
        <taxon>Clostridium</taxon>
    </lineage>
</organism>
<dbReference type="InterPro" id="IPR008258">
    <property type="entry name" value="Transglycosylase_SLT_dom_1"/>
</dbReference>
<evidence type="ECO:0000313" key="2">
    <source>
        <dbReference type="EMBL" id="AOR22544.1"/>
    </source>
</evidence>
<dbReference type="EMBL" id="CP017253">
    <property type="protein sequence ID" value="AOR22544.1"/>
    <property type="molecule type" value="Genomic_DNA"/>
</dbReference>
<reference evidence="3" key="1">
    <citation type="submission" date="2016-09" db="EMBL/GenBank/DDBJ databases">
        <title>Genomics of Clostridium taeniosporum, an organism which forms endospores with ribbon-like appendages.</title>
        <authorList>
            <person name="Walker J.R."/>
        </authorList>
    </citation>
    <scope>NUCLEOTIDE SEQUENCE [LARGE SCALE GENOMIC DNA]</scope>
    <source>
        <strain evidence="3">1/k</strain>
    </source>
</reference>
<dbReference type="InterPro" id="IPR023346">
    <property type="entry name" value="Lysozyme-like_dom_sf"/>
</dbReference>
<evidence type="ECO:0000259" key="1">
    <source>
        <dbReference type="Pfam" id="PF01464"/>
    </source>
</evidence>
<dbReference type="PANTHER" id="PTHR37423:SF2">
    <property type="entry name" value="MEMBRANE-BOUND LYTIC MUREIN TRANSGLYCOSYLASE C"/>
    <property type="match status" value="1"/>
</dbReference>
<dbReference type="Proteomes" id="UP000094652">
    <property type="component" value="Chromosome"/>
</dbReference>
<sequence>MGINNLNSFSNELMALTAINNSGNSSKSKESSTGGLEFALVMQALADQSNQTSNELNKDKSNLEAMKSLENTQTTPGQRLDYMKMVLNENLISNLNSSSNVSNVNIDTDNESKQRIYTAVEEASKKYGIDSNLILSIIKQESNFNPKAVSGAGAMGLMQLMPENCEEDGVNDPFNIEQNINGGTKQLKGYIDRYNGNIEMALMAYNAGPGTMQRRGVTSVEHLYKMPKETQNYIPKVMGYYRSGF</sequence>
<dbReference type="AlphaFoldDB" id="A0A1D7XGR1"/>
<dbReference type="CDD" id="cd00254">
    <property type="entry name" value="LT-like"/>
    <property type="match status" value="1"/>
</dbReference>
<dbReference type="STRING" id="394958.BGI42_01820"/>
<dbReference type="OrthoDB" id="9815002at2"/>